<evidence type="ECO:0000256" key="7">
    <source>
        <dbReference type="ARBA" id="ARBA00022617"/>
    </source>
</evidence>
<keyword evidence="8" id="KW-0285">Flavoprotein</keyword>
<evidence type="ECO:0000256" key="15">
    <source>
        <dbReference type="ARBA" id="ARBA00023004"/>
    </source>
</evidence>
<proteinExistence type="inferred from homology"/>
<keyword evidence="9 19" id="KW-0812">Transmembrane</keyword>
<evidence type="ECO:0000256" key="3">
    <source>
        <dbReference type="ARBA" id="ARBA00006278"/>
    </source>
</evidence>
<dbReference type="AlphaFoldDB" id="A0AAV5QMY9"/>
<dbReference type="InterPro" id="IPR039261">
    <property type="entry name" value="FNR_nucleotide-bd"/>
</dbReference>
<dbReference type="GO" id="GO:0052851">
    <property type="term" value="F:ferric-chelate reductase (NADPH) activity"/>
    <property type="evidence" value="ECO:0007669"/>
    <property type="project" value="UniProtKB-EC"/>
</dbReference>
<dbReference type="GO" id="GO:0005886">
    <property type="term" value="C:plasma membrane"/>
    <property type="evidence" value="ECO:0007669"/>
    <property type="project" value="UniProtKB-SubCell"/>
</dbReference>
<dbReference type="EC" id="1.16.1.9" evidence="4"/>
<keyword evidence="10" id="KW-0274">FAD</keyword>
<evidence type="ECO:0000313" key="21">
    <source>
        <dbReference type="EMBL" id="GMM35705.1"/>
    </source>
</evidence>
<evidence type="ECO:0000256" key="16">
    <source>
        <dbReference type="ARBA" id="ARBA00023065"/>
    </source>
</evidence>
<dbReference type="EMBL" id="BTFZ01000011">
    <property type="protein sequence ID" value="GMM35705.1"/>
    <property type="molecule type" value="Genomic_DNA"/>
</dbReference>
<feature type="transmembrane region" description="Helical" evidence="19">
    <location>
        <begin position="230"/>
        <end position="249"/>
    </location>
</feature>
<dbReference type="PANTHER" id="PTHR32361:SF23">
    <property type="entry name" value="FERRIC-CHELATE REDUCTASE"/>
    <property type="match status" value="1"/>
</dbReference>
<dbReference type="Proteomes" id="UP001360560">
    <property type="component" value="Unassembled WGS sequence"/>
</dbReference>
<evidence type="ECO:0000256" key="9">
    <source>
        <dbReference type="ARBA" id="ARBA00022692"/>
    </source>
</evidence>
<keyword evidence="12" id="KW-0249">Electron transport</keyword>
<evidence type="ECO:0000256" key="18">
    <source>
        <dbReference type="ARBA" id="ARBA00048483"/>
    </source>
</evidence>
<feature type="transmembrane region" description="Helical" evidence="19">
    <location>
        <begin position="255"/>
        <end position="276"/>
    </location>
</feature>
<evidence type="ECO:0000256" key="5">
    <source>
        <dbReference type="ARBA" id="ARBA00022448"/>
    </source>
</evidence>
<dbReference type="Pfam" id="PF08022">
    <property type="entry name" value="FAD_binding_8"/>
    <property type="match status" value="1"/>
</dbReference>
<dbReference type="Pfam" id="PF01794">
    <property type="entry name" value="Ferric_reduct"/>
    <property type="match status" value="1"/>
</dbReference>
<accession>A0AAV5QMY9</accession>
<dbReference type="GO" id="GO:0006826">
    <property type="term" value="P:iron ion transport"/>
    <property type="evidence" value="ECO:0007669"/>
    <property type="project" value="UniProtKB-ARBA"/>
</dbReference>
<dbReference type="PANTHER" id="PTHR32361">
    <property type="entry name" value="FERRIC/CUPRIC REDUCTASE TRANSMEMBRANE COMPONENT"/>
    <property type="match status" value="1"/>
</dbReference>
<dbReference type="InterPro" id="IPR013112">
    <property type="entry name" value="FAD-bd_8"/>
</dbReference>
<protein>
    <recommendedName>
        <fullName evidence="4">ferric-chelate reductase (NADPH)</fullName>
        <ecNumber evidence="4">1.16.1.9</ecNumber>
    </recommendedName>
</protein>
<keyword evidence="15" id="KW-0408">Iron</keyword>
<keyword evidence="14" id="KW-0560">Oxidoreductase</keyword>
<keyword evidence="6" id="KW-1003">Cell membrane</keyword>
<evidence type="ECO:0000256" key="14">
    <source>
        <dbReference type="ARBA" id="ARBA00023002"/>
    </source>
</evidence>
<evidence type="ECO:0000256" key="10">
    <source>
        <dbReference type="ARBA" id="ARBA00022827"/>
    </source>
</evidence>
<comment type="subcellular location">
    <subcellularLocation>
        <location evidence="2">Cell membrane</location>
        <topology evidence="2">Multi-pass membrane protein</topology>
    </subcellularLocation>
</comment>
<comment type="caution">
    <text evidence="21">The sequence shown here is derived from an EMBL/GenBank/DDBJ whole genome shotgun (WGS) entry which is preliminary data.</text>
</comment>
<keyword evidence="7" id="KW-0349">Heme</keyword>
<feature type="transmembrane region" description="Helical" evidence="19">
    <location>
        <begin position="108"/>
        <end position="129"/>
    </location>
</feature>
<organism evidence="21 22">
    <name type="scientific">Saccharomycopsis crataegensis</name>
    <dbReference type="NCBI Taxonomy" id="43959"/>
    <lineage>
        <taxon>Eukaryota</taxon>
        <taxon>Fungi</taxon>
        <taxon>Dikarya</taxon>
        <taxon>Ascomycota</taxon>
        <taxon>Saccharomycotina</taxon>
        <taxon>Saccharomycetes</taxon>
        <taxon>Saccharomycopsidaceae</taxon>
        <taxon>Saccharomycopsis</taxon>
    </lineage>
</organism>
<feature type="transmembrane region" description="Helical" evidence="19">
    <location>
        <begin position="47"/>
        <end position="65"/>
    </location>
</feature>
<dbReference type="GO" id="GO:0015677">
    <property type="term" value="P:copper ion import"/>
    <property type="evidence" value="ECO:0007669"/>
    <property type="project" value="TreeGrafter"/>
</dbReference>
<dbReference type="GeneID" id="90073680"/>
<dbReference type="SFLD" id="SFLDS00052">
    <property type="entry name" value="Ferric_Reductase_Domain"/>
    <property type="match status" value="1"/>
</dbReference>
<comment type="catalytic activity">
    <reaction evidence="18">
        <text>2 a Fe(II)-siderophore + NADP(+) + H(+) = 2 a Fe(III)-siderophore + NADPH</text>
        <dbReference type="Rhea" id="RHEA:28795"/>
        <dbReference type="Rhea" id="RHEA-COMP:11342"/>
        <dbReference type="Rhea" id="RHEA-COMP:11344"/>
        <dbReference type="ChEBI" id="CHEBI:15378"/>
        <dbReference type="ChEBI" id="CHEBI:29033"/>
        <dbReference type="ChEBI" id="CHEBI:29034"/>
        <dbReference type="ChEBI" id="CHEBI:57783"/>
        <dbReference type="ChEBI" id="CHEBI:58349"/>
        <dbReference type="EC" id="1.16.1.9"/>
    </reaction>
</comment>
<gene>
    <name evidence="21" type="ORF">DASC09_030300</name>
</gene>
<feature type="transmembrane region" description="Helical" evidence="19">
    <location>
        <begin position="189"/>
        <end position="210"/>
    </location>
</feature>
<evidence type="ECO:0000256" key="4">
    <source>
        <dbReference type="ARBA" id="ARBA00012668"/>
    </source>
</evidence>
<dbReference type="RefSeq" id="XP_064852701.1">
    <property type="nucleotide sequence ID" value="XM_064996629.1"/>
</dbReference>
<dbReference type="PROSITE" id="PS51384">
    <property type="entry name" value="FAD_FR"/>
    <property type="match status" value="1"/>
</dbReference>
<keyword evidence="11" id="KW-0521">NADP</keyword>
<dbReference type="Gene3D" id="3.40.50.80">
    <property type="entry name" value="Nucleotide-binding domain of ferredoxin-NADP reductase (FNR) module"/>
    <property type="match status" value="1"/>
</dbReference>
<evidence type="ECO:0000256" key="12">
    <source>
        <dbReference type="ARBA" id="ARBA00022982"/>
    </source>
</evidence>
<evidence type="ECO:0000256" key="6">
    <source>
        <dbReference type="ARBA" id="ARBA00022475"/>
    </source>
</evidence>
<evidence type="ECO:0000256" key="17">
    <source>
        <dbReference type="ARBA" id="ARBA00023136"/>
    </source>
</evidence>
<keyword evidence="7" id="KW-0479">Metal-binding</keyword>
<feature type="domain" description="FAD-binding FR-type" evidence="20">
    <location>
        <begin position="314"/>
        <end position="426"/>
    </location>
</feature>
<evidence type="ECO:0000256" key="1">
    <source>
        <dbReference type="ARBA" id="ARBA00001974"/>
    </source>
</evidence>
<keyword evidence="16" id="KW-0406">Ion transport</keyword>
<keyword evidence="22" id="KW-1185">Reference proteome</keyword>
<evidence type="ECO:0000259" key="20">
    <source>
        <dbReference type="PROSITE" id="PS51384"/>
    </source>
</evidence>
<comment type="cofactor">
    <cofactor evidence="1">
        <name>FAD</name>
        <dbReference type="ChEBI" id="CHEBI:57692"/>
    </cofactor>
</comment>
<dbReference type="InterPro" id="IPR013121">
    <property type="entry name" value="Fe_red_NAD-bd_6"/>
</dbReference>
<sequence length="621" mass="71702">MVFGKRDLYAEGVWCINDVNTTLYKELKHKSQAAHPWAYQAEYGKYMTYYLVVIIGLFIFKRLHFSYVDEEDLNNRSKVFGRPNFFNKIVAFNRYITYRRLPITLCEYLGLPCSVANVTVLCSTLLYVLCYTFIPKVWYRACSGFGSPPLAIRAALECMAFIPFILILSGKSNIISTWTGVSYERLNVYHRWASFIAYFLAWVHIIPFYYQAYKEGGAGRVSYKQRTDEMFVNGIPPTVFFTWLCFASYTSIRQWWYELFFHLHWLCGIGFCISLYIHIYPELGSQNYLYATVALWGSQVLWRFVVKTALKPGKRFLKTRSSKARKFLVKNGSRVSESFEIAIENKGMDFHWKPGQHLFIRVPGMRILDNHPFSICNIPNDDQENIRLLVKPEKGLTRKIYNQIPESMTSDMKVFIDGPYGGTPREYDSFTNLYLFANGTGVSAVLPFLLAGSRSMIDKYSRIREIRLDWIIRFDEDLEWVRNELESVPKSLIESGIVTINVYCVNNIEDSNAATNPLDSESISSEENRHFQTKPKQPFLPNITNSNKGNSLLNLFNFKPIIKDLFIDIKDSLGSKNMIVCSGSQSMKFEVGNSVAALQTSVLEKSSKVKEVYLHTENFGW</sequence>
<evidence type="ECO:0000256" key="13">
    <source>
        <dbReference type="ARBA" id="ARBA00022989"/>
    </source>
</evidence>
<feature type="transmembrane region" description="Helical" evidence="19">
    <location>
        <begin position="150"/>
        <end position="169"/>
    </location>
</feature>
<evidence type="ECO:0000256" key="11">
    <source>
        <dbReference type="ARBA" id="ARBA00022857"/>
    </source>
</evidence>
<keyword evidence="13 19" id="KW-1133">Transmembrane helix</keyword>
<dbReference type="GO" id="GO:0006879">
    <property type="term" value="P:intracellular iron ion homeostasis"/>
    <property type="evidence" value="ECO:0007669"/>
    <property type="project" value="TreeGrafter"/>
</dbReference>
<keyword evidence="5" id="KW-0813">Transport</keyword>
<dbReference type="InterPro" id="IPR017938">
    <property type="entry name" value="Riboflavin_synthase-like_b-brl"/>
</dbReference>
<dbReference type="SFLD" id="SFLDG01168">
    <property type="entry name" value="Ferric_reductase_subgroup_(FRE"/>
    <property type="match status" value="1"/>
</dbReference>
<dbReference type="InterPro" id="IPR013130">
    <property type="entry name" value="Fe3_Rdtase_TM_dom"/>
</dbReference>
<dbReference type="InterPro" id="IPR051410">
    <property type="entry name" value="Ferric/Cupric_Reductase"/>
</dbReference>
<keyword evidence="17 19" id="KW-0472">Membrane</keyword>
<evidence type="ECO:0000256" key="19">
    <source>
        <dbReference type="SAM" id="Phobius"/>
    </source>
</evidence>
<comment type="similarity">
    <text evidence="3">Belongs to the ferric reductase (FRE) family.</text>
</comment>
<dbReference type="InterPro" id="IPR017927">
    <property type="entry name" value="FAD-bd_FR_type"/>
</dbReference>
<dbReference type="SUPFAM" id="SSF52343">
    <property type="entry name" value="Ferredoxin reductase-like, C-terminal NADP-linked domain"/>
    <property type="match status" value="1"/>
</dbReference>
<dbReference type="Pfam" id="PF08030">
    <property type="entry name" value="NAD_binding_6"/>
    <property type="match status" value="1"/>
</dbReference>
<dbReference type="Gene3D" id="2.40.30.10">
    <property type="entry name" value="Translation factors"/>
    <property type="match status" value="1"/>
</dbReference>
<reference evidence="21 22" key="1">
    <citation type="journal article" date="2023" name="Elife">
        <title>Identification of key yeast species and microbe-microbe interactions impacting larval growth of Drosophila in the wild.</title>
        <authorList>
            <person name="Mure A."/>
            <person name="Sugiura Y."/>
            <person name="Maeda R."/>
            <person name="Honda K."/>
            <person name="Sakurai N."/>
            <person name="Takahashi Y."/>
            <person name="Watada M."/>
            <person name="Katoh T."/>
            <person name="Gotoh A."/>
            <person name="Gotoh Y."/>
            <person name="Taniguchi I."/>
            <person name="Nakamura K."/>
            <person name="Hayashi T."/>
            <person name="Katayama T."/>
            <person name="Uemura T."/>
            <person name="Hattori Y."/>
        </authorList>
    </citation>
    <scope>NUCLEOTIDE SEQUENCE [LARGE SCALE GENOMIC DNA]</scope>
    <source>
        <strain evidence="21 22">SC-9</strain>
    </source>
</reference>
<evidence type="ECO:0000256" key="8">
    <source>
        <dbReference type="ARBA" id="ARBA00022630"/>
    </source>
</evidence>
<evidence type="ECO:0000256" key="2">
    <source>
        <dbReference type="ARBA" id="ARBA00004651"/>
    </source>
</evidence>
<evidence type="ECO:0000313" key="22">
    <source>
        <dbReference type="Proteomes" id="UP001360560"/>
    </source>
</evidence>
<name>A0AAV5QMY9_9ASCO</name>
<dbReference type="SUPFAM" id="SSF63380">
    <property type="entry name" value="Riboflavin synthase domain-like"/>
    <property type="match status" value="1"/>
</dbReference>
<dbReference type="CDD" id="cd06186">
    <property type="entry name" value="NOX_Duox_like_FAD_NADP"/>
    <property type="match status" value="1"/>
</dbReference>